<dbReference type="OMA" id="IKFSRQN"/>
<evidence type="ECO:0000259" key="1">
    <source>
        <dbReference type="Pfam" id="PF13462"/>
    </source>
</evidence>
<dbReference type="Pfam" id="PF13462">
    <property type="entry name" value="Thioredoxin_4"/>
    <property type="match status" value="1"/>
</dbReference>
<dbReference type="GeneID" id="27691167"/>
<dbReference type="InterPro" id="IPR036249">
    <property type="entry name" value="Thioredoxin-like_sf"/>
</dbReference>
<organism evidence="2 3">
    <name type="scientific">Spizellomyces punctatus (strain DAOM BR117)</name>
    <dbReference type="NCBI Taxonomy" id="645134"/>
    <lineage>
        <taxon>Eukaryota</taxon>
        <taxon>Fungi</taxon>
        <taxon>Fungi incertae sedis</taxon>
        <taxon>Chytridiomycota</taxon>
        <taxon>Chytridiomycota incertae sedis</taxon>
        <taxon>Chytridiomycetes</taxon>
        <taxon>Spizellomycetales</taxon>
        <taxon>Spizellomycetaceae</taxon>
        <taxon>Spizellomyces</taxon>
    </lineage>
</organism>
<dbReference type="STRING" id="645134.A0A0L0H6D4"/>
<keyword evidence="3" id="KW-1185">Reference proteome</keyword>
<dbReference type="eggNOG" id="ENOG502S0CB">
    <property type="taxonomic scope" value="Eukaryota"/>
</dbReference>
<reference evidence="2 3" key="1">
    <citation type="submission" date="2009-08" db="EMBL/GenBank/DDBJ databases">
        <title>The Genome Sequence of Spizellomyces punctatus strain DAOM BR117.</title>
        <authorList>
            <consortium name="The Broad Institute Genome Sequencing Platform"/>
            <person name="Russ C."/>
            <person name="Cuomo C."/>
            <person name="Shea T."/>
            <person name="Young S.K."/>
            <person name="Zeng Q."/>
            <person name="Koehrsen M."/>
            <person name="Haas B."/>
            <person name="Borodovsky M."/>
            <person name="Guigo R."/>
            <person name="Alvarado L."/>
            <person name="Berlin A."/>
            <person name="Bochicchio J."/>
            <person name="Borenstein D."/>
            <person name="Chapman S."/>
            <person name="Chen Z."/>
            <person name="Engels R."/>
            <person name="Freedman E."/>
            <person name="Gellesch M."/>
            <person name="Goldberg J."/>
            <person name="Griggs A."/>
            <person name="Gujja S."/>
            <person name="Heiman D."/>
            <person name="Hepburn T."/>
            <person name="Howarth C."/>
            <person name="Jen D."/>
            <person name="Larson L."/>
            <person name="Lewis B."/>
            <person name="Mehta T."/>
            <person name="Park D."/>
            <person name="Pearson M."/>
            <person name="Roberts A."/>
            <person name="Saif S."/>
            <person name="Shenoy N."/>
            <person name="Sisk P."/>
            <person name="Stolte C."/>
            <person name="Sykes S."/>
            <person name="Thomson T."/>
            <person name="Walk T."/>
            <person name="White J."/>
            <person name="Yandava C."/>
            <person name="Burger G."/>
            <person name="Gray M.W."/>
            <person name="Holland P.W.H."/>
            <person name="King N."/>
            <person name="Lang F.B.F."/>
            <person name="Roger A.J."/>
            <person name="Ruiz-Trillo I."/>
            <person name="Lander E."/>
            <person name="Nusbaum C."/>
        </authorList>
    </citation>
    <scope>NUCLEOTIDE SEQUENCE [LARGE SCALE GENOMIC DNA]</scope>
    <source>
        <strain evidence="2 3">DAOM BR117</strain>
    </source>
</reference>
<dbReference type="SUPFAM" id="SSF52833">
    <property type="entry name" value="Thioredoxin-like"/>
    <property type="match status" value="1"/>
</dbReference>
<dbReference type="RefSeq" id="XP_016604817.1">
    <property type="nucleotide sequence ID" value="XM_016756136.1"/>
</dbReference>
<evidence type="ECO:0000313" key="3">
    <source>
        <dbReference type="Proteomes" id="UP000053201"/>
    </source>
</evidence>
<accession>A0A0L0H6D4</accession>
<feature type="domain" description="Thioredoxin-like fold" evidence="1">
    <location>
        <begin position="8"/>
        <end position="172"/>
    </location>
</feature>
<evidence type="ECO:0000313" key="2">
    <source>
        <dbReference type="EMBL" id="KNC96777.1"/>
    </source>
</evidence>
<name>A0A0L0H6D4_SPIPD</name>
<dbReference type="Proteomes" id="UP000053201">
    <property type="component" value="Unassembled WGS sequence"/>
</dbReference>
<dbReference type="AlphaFoldDB" id="A0A0L0H6D4"/>
<protein>
    <recommendedName>
        <fullName evidence="1">Thioredoxin-like fold domain-containing protein</fullName>
    </recommendedName>
</protein>
<dbReference type="EMBL" id="KQ257467">
    <property type="protein sequence ID" value="KNC96777.1"/>
    <property type="molecule type" value="Genomic_DNA"/>
</dbReference>
<dbReference type="Gene3D" id="3.40.30.10">
    <property type="entry name" value="Glutaredoxin"/>
    <property type="match status" value="1"/>
</dbReference>
<sequence length="193" mass="21776">MASAKYFTGYTLGSPSASTKFEVYLDYLCPFSKKIFSRILQDIHPQYPSISFTFRHQVQPWHPQGTLLHETAIAVHTLAPQKFWDASKLLFDVQTQFDDAKTYELSRKDIYEKLVGIVSDGVGVDKEEVFKLLTPKATNEGNAVTPVLKVHLKIARQNSVHVSPTVLVNGLVDNSVSSSWGVEEWKEYLSKLL</sequence>
<dbReference type="OrthoDB" id="37297at2759"/>
<gene>
    <name evidence="2" type="ORF">SPPG_07985</name>
</gene>
<dbReference type="PANTHER" id="PTHR33875">
    <property type="entry name" value="OS09G0542200 PROTEIN"/>
    <property type="match status" value="1"/>
</dbReference>
<dbReference type="PANTHER" id="PTHR33875:SF2">
    <property type="entry name" value="ACR183CP"/>
    <property type="match status" value="1"/>
</dbReference>
<proteinExistence type="predicted"/>
<dbReference type="InParanoid" id="A0A0L0H6D4"/>
<dbReference type="InterPro" id="IPR012336">
    <property type="entry name" value="Thioredoxin-like_fold"/>
</dbReference>
<dbReference type="VEuPathDB" id="FungiDB:SPPG_07985"/>